<sequence>MMVGSRKVQLMEERSILKSQSRFVSLTGWTPSDPASDLHITDSSVGINGQDLAQVVESPGNRLFIDSLFTDKSGNNVPGKLWLLVNDVRSDILVFSYVYPNSEIGSEVVQAYIQRFAILGHKTEHKLIDIRIRPDLMTTDEVRWTPYRPEEITDTVWVDSMHSNSSYSPSGTPFMARGTFSSADGDMYQCPCCTTLSVHKRLHALVFVDMISREVNTDDVDSDTKIGRISDMLKKYN</sequence>
<reference evidence="2" key="1">
    <citation type="journal article" date="2023" name="Nat. Plants">
        <title>Single-cell RNA sequencing provides a high-resolution roadmap for understanding the multicellular compartmentation of specialized metabolism.</title>
        <authorList>
            <person name="Sun S."/>
            <person name="Shen X."/>
            <person name="Li Y."/>
            <person name="Li Y."/>
            <person name="Wang S."/>
            <person name="Li R."/>
            <person name="Zhang H."/>
            <person name="Shen G."/>
            <person name="Guo B."/>
            <person name="Wei J."/>
            <person name="Xu J."/>
            <person name="St-Pierre B."/>
            <person name="Chen S."/>
            <person name="Sun C."/>
        </authorList>
    </citation>
    <scope>NUCLEOTIDE SEQUENCE [LARGE SCALE GENOMIC DNA]</scope>
</reference>
<gene>
    <name evidence="1" type="ORF">M9H77_32024</name>
</gene>
<proteinExistence type="predicted"/>
<name>A0ACC0A1R8_CATRO</name>
<organism evidence="1 2">
    <name type="scientific">Catharanthus roseus</name>
    <name type="common">Madagascar periwinkle</name>
    <name type="synonym">Vinca rosea</name>
    <dbReference type="NCBI Taxonomy" id="4058"/>
    <lineage>
        <taxon>Eukaryota</taxon>
        <taxon>Viridiplantae</taxon>
        <taxon>Streptophyta</taxon>
        <taxon>Embryophyta</taxon>
        <taxon>Tracheophyta</taxon>
        <taxon>Spermatophyta</taxon>
        <taxon>Magnoliopsida</taxon>
        <taxon>eudicotyledons</taxon>
        <taxon>Gunneridae</taxon>
        <taxon>Pentapetalae</taxon>
        <taxon>asterids</taxon>
        <taxon>lamiids</taxon>
        <taxon>Gentianales</taxon>
        <taxon>Apocynaceae</taxon>
        <taxon>Rauvolfioideae</taxon>
        <taxon>Vinceae</taxon>
        <taxon>Catharanthinae</taxon>
        <taxon>Catharanthus</taxon>
    </lineage>
</organism>
<keyword evidence="2" id="KW-1185">Reference proteome</keyword>
<dbReference type="Proteomes" id="UP001060085">
    <property type="component" value="Linkage Group LG07"/>
</dbReference>
<protein>
    <submittedName>
        <fullName evidence="1">Uncharacterized protein</fullName>
    </submittedName>
</protein>
<comment type="caution">
    <text evidence="1">The sequence shown here is derived from an EMBL/GenBank/DDBJ whole genome shotgun (WGS) entry which is preliminary data.</text>
</comment>
<dbReference type="EMBL" id="CM044707">
    <property type="protein sequence ID" value="KAI5654837.1"/>
    <property type="molecule type" value="Genomic_DNA"/>
</dbReference>
<evidence type="ECO:0000313" key="2">
    <source>
        <dbReference type="Proteomes" id="UP001060085"/>
    </source>
</evidence>
<evidence type="ECO:0000313" key="1">
    <source>
        <dbReference type="EMBL" id="KAI5654837.1"/>
    </source>
</evidence>
<accession>A0ACC0A1R8</accession>